<dbReference type="Gene3D" id="2.60.40.10">
    <property type="entry name" value="Immunoglobulins"/>
    <property type="match status" value="2"/>
</dbReference>
<dbReference type="Pfam" id="PF08205">
    <property type="entry name" value="C2-set_2"/>
    <property type="match status" value="1"/>
</dbReference>
<dbReference type="InterPro" id="IPR013151">
    <property type="entry name" value="Immunoglobulin_dom"/>
</dbReference>
<accession>A0A310SLK5</accession>
<dbReference type="PROSITE" id="PS50835">
    <property type="entry name" value="IG_LIKE"/>
    <property type="match status" value="2"/>
</dbReference>
<gene>
    <name evidence="4" type="ORF">WN48_07804</name>
</gene>
<feature type="region of interest" description="Disordered" evidence="2">
    <location>
        <begin position="92"/>
        <end position="116"/>
    </location>
</feature>
<keyword evidence="5" id="KW-1185">Reference proteome</keyword>
<dbReference type="PANTHER" id="PTHR23278">
    <property type="entry name" value="SIDESTEP PROTEIN"/>
    <property type="match status" value="1"/>
</dbReference>
<evidence type="ECO:0000256" key="1">
    <source>
        <dbReference type="ARBA" id="ARBA00023157"/>
    </source>
</evidence>
<evidence type="ECO:0000259" key="3">
    <source>
        <dbReference type="PROSITE" id="PS50835"/>
    </source>
</evidence>
<feature type="domain" description="Ig-like" evidence="3">
    <location>
        <begin position="291"/>
        <end position="352"/>
    </location>
</feature>
<feature type="region of interest" description="Disordered" evidence="2">
    <location>
        <begin position="528"/>
        <end position="562"/>
    </location>
</feature>
<reference evidence="4 5" key="1">
    <citation type="submission" date="2015-07" db="EMBL/GenBank/DDBJ databases">
        <title>The genome of Eufriesea mexicana.</title>
        <authorList>
            <person name="Pan H."/>
            <person name="Kapheim K."/>
        </authorList>
    </citation>
    <scope>NUCLEOTIDE SEQUENCE [LARGE SCALE GENOMIC DNA]</scope>
    <source>
        <strain evidence="4">0111107269</strain>
        <tissue evidence="4">Whole body</tissue>
    </source>
</reference>
<evidence type="ECO:0000256" key="2">
    <source>
        <dbReference type="SAM" id="MobiDB-lite"/>
    </source>
</evidence>
<dbReference type="Pfam" id="PF00047">
    <property type="entry name" value="ig"/>
    <property type="match status" value="1"/>
</dbReference>
<sequence>MGREESMRVGEETETRLGIGGYLSLGGKGMATTDSRVPPEQPTILDQWGKIVNGTAGPYEEGDTPSLTCRVTGGKSCQLFARYANVASILQPTNGPNRGDVPGNPGITSDSPTGPELSTPWIHLEPTPLPKDPLVGISRLVSQTRNFPPYEPGLNADLRHRVDICSVEEESPTLATRRRSRDKAGLVFLRESYPRRSKIHRCVSWIRCLARREIAGEGRKFDRETLKGNEEWRCDRRGEGSKGGRKGWRSHRCRQLLDQATFYRRRELSEKFYAEKKAVGEEVLAEEAGKPEPMVRWLVNGQVKDEEYEKNAGDVIENRLTLQPITRTALGANFTCQARNTDLIEPKEATISLDLNLKPLTATIRRPGKKGVGNESLLAGKRYEVECETTGSRPPAVITWYKGRRRQLKHTTPVKNWRNFERSVTQEERSENRTVSMVEFEPGVEDHGKSITCRAENPNVTGLFVEKSWKIDVVCKYTINIYSIALSAETRIPFVPRPFTSRSSRSARNEEENEKGGRWVEFIAMPDEESAGGVVEQGEKQGTEVAEGCNEGSRVKKQQGWA</sequence>
<dbReference type="InterPro" id="IPR013783">
    <property type="entry name" value="Ig-like_fold"/>
</dbReference>
<dbReference type="InterPro" id="IPR013162">
    <property type="entry name" value="CD80_C2-set"/>
</dbReference>
<evidence type="ECO:0000313" key="5">
    <source>
        <dbReference type="Proteomes" id="UP000250275"/>
    </source>
</evidence>
<feature type="region of interest" description="Disordered" evidence="2">
    <location>
        <begin position="497"/>
        <end position="516"/>
    </location>
</feature>
<dbReference type="Proteomes" id="UP000250275">
    <property type="component" value="Unassembled WGS sequence"/>
</dbReference>
<name>A0A310SLK5_9HYME</name>
<dbReference type="InterPro" id="IPR007110">
    <property type="entry name" value="Ig-like_dom"/>
</dbReference>
<dbReference type="PANTHER" id="PTHR23278:SF31">
    <property type="entry name" value="SIDESTEP II, ISOFORM A"/>
    <property type="match status" value="1"/>
</dbReference>
<dbReference type="OrthoDB" id="10006996at2759"/>
<dbReference type="SUPFAM" id="SSF48726">
    <property type="entry name" value="Immunoglobulin"/>
    <property type="match status" value="1"/>
</dbReference>
<proteinExistence type="predicted"/>
<keyword evidence="1" id="KW-1015">Disulfide bond</keyword>
<feature type="domain" description="Ig-like" evidence="3">
    <location>
        <begin position="359"/>
        <end position="470"/>
    </location>
</feature>
<dbReference type="AlphaFoldDB" id="A0A310SLK5"/>
<organism evidence="4 5">
    <name type="scientific">Eufriesea mexicana</name>
    <dbReference type="NCBI Taxonomy" id="516756"/>
    <lineage>
        <taxon>Eukaryota</taxon>
        <taxon>Metazoa</taxon>
        <taxon>Ecdysozoa</taxon>
        <taxon>Arthropoda</taxon>
        <taxon>Hexapoda</taxon>
        <taxon>Insecta</taxon>
        <taxon>Pterygota</taxon>
        <taxon>Neoptera</taxon>
        <taxon>Endopterygota</taxon>
        <taxon>Hymenoptera</taxon>
        <taxon>Apocrita</taxon>
        <taxon>Aculeata</taxon>
        <taxon>Apoidea</taxon>
        <taxon>Anthophila</taxon>
        <taxon>Apidae</taxon>
        <taxon>Eufriesea</taxon>
    </lineage>
</organism>
<dbReference type="EMBL" id="KQ764717">
    <property type="protein sequence ID" value="OAD54439.1"/>
    <property type="molecule type" value="Genomic_DNA"/>
</dbReference>
<protein>
    <recommendedName>
        <fullName evidence="3">Ig-like domain-containing protein</fullName>
    </recommendedName>
</protein>
<evidence type="ECO:0000313" key="4">
    <source>
        <dbReference type="EMBL" id="OAD54439.1"/>
    </source>
</evidence>
<dbReference type="InterPro" id="IPR036179">
    <property type="entry name" value="Ig-like_dom_sf"/>
</dbReference>
<feature type="compositionally biased region" description="Basic and acidic residues" evidence="2">
    <location>
        <begin position="507"/>
        <end position="516"/>
    </location>
</feature>